<dbReference type="InterPro" id="IPR009057">
    <property type="entry name" value="Homeodomain-like_sf"/>
</dbReference>
<feature type="domain" description="HTH tetR-type" evidence="6">
    <location>
        <begin position="24"/>
        <end position="84"/>
    </location>
</feature>
<dbReference type="InterPro" id="IPR001647">
    <property type="entry name" value="HTH_TetR"/>
</dbReference>
<protein>
    <submittedName>
        <fullName evidence="7">TetR/AcrR family transcriptional regulator</fullName>
    </submittedName>
</protein>
<dbReference type="PROSITE" id="PS50977">
    <property type="entry name" value="HTH_TETR_2"/>
    <property type="match status" value="1"/>
</dbReference>
<keyword evidence="3" id="KW-0804">Transcription</keyword>
<dbReference type="PRINTS" id="PR00455">
    <property type="entry name" value="HTHTETR"/>
</dbReference>
<dbReference type="PANTHER" id="PTHR30055">
    <property type="entry name" value="HTH-TYPE TRANSCRIPTIONAL REGULATOR RUTR"/>
    <property type="match status" value="1"/>
</dbReference>
<dbReference type="RefSeq" id="WP_397024993.1">
    <property type="nucleotide sequence ID" value="NZ_JBITMB010000009.1"/>
</dbReference>
<feature type="DNA-binding region" description="H-T-H motif" evidence="4">
    <location>
        <begin position="47"/>
        <end position="66"/>
    </location>
</feature>
<keyword evidence="1" id="KW-0805">Transcription regulation</keyword>
<evidence type="ECO:0000259" key="6">
    <source>
        <dbReference type="PROSITE" id="PS50977"/>
    </source>
</evidence>
<dbReference type="InterPro" id="IPR050109">
    <property type="entry name" value="HTH-type_TetR-like_transc_reg"/>
</dbReference>
<evidence type="ECO:0000313" key="8">
    <source>
        <dbReference type="Proteomes" id="UP001612928"/>
    </source>
</evidence>
<keyword evidence="8" id="KW-1185">Reference proteome</keyword>
<gene>
    <name evidence="7" type="ORF">ACIBP5_32510</name>
</gene>
<dbReference type="EMBL" id="JBITMB010000009">
    <property type="protein sequence ID" value="MFI7444720.1"/>
    <property type="molecule type" value="Genomic_DNA"/>
</dbReference>
<dbReference type="Gene3D" id="1.10.357.10">
    <property type="entry name" value="Tetracycline Repressor, domain 2"/>
    <property type="match status" value="1"/>
</dbReference>
<organism evidence="7 8">
    <name type="scientific">Nonomuraea indica</name>
    <dbReference type="NCBI Taxonomy" id="1581193"/>
    <lineage>
        <taxon>Bacteria</taxon>
        <taxon>Bacillati</taxon>
        <taxon>Actinomycetota</taxon>
        <taxon>Actinomycetes</taxon>
        <taxon>Streptosporangiales</taxon>
        <taxon>Streptosporangiaceae</taxon>
        <taxon>Nonomuraea</taxon>
    </lineage>
</organism>
<keyword evidence="2 4" id="KW-0238">DNA-binding</keyword>
<comment type="caution">
    <text evidence="7">The sequence shown here is derived from an EMBL/GenBank/DDBJ whole genome shotgun (WGS) entry which is preliminary data.</text>
</comment>
<dbReference type="Proteomes" id="UP001612928">
    <property type="component" value="Unassembled WGS sequence"/>
</dbReference>
<evidence type="ECO:0000256" key="5">
    <source>
        <dbReference type="SAM" id="MobiDB-lite"/>
    </source>
</evidence>
<proteinExistence type="predicted"/>
<sequence length="221" mass="24008">MSETPRRSSGPATAREDGRTARARATRTRITTAATELFTTAGYTTTSITAIAARAGVSEQTVYYAFGTKRAILTTALDLAVAGDDRPVPTMERPWFRETLDDPDPLGHIRRQVAAAGDIYLRAAPLLDVVRSAATTDPDLAEVWATNIRQRLTVQRALADALARKTPLRDGLTPDAAADIALTVLSPETYNLLVDNRGWDHARWRAWAADALARLLTTLAP</sequence>
<evidence type="ECO:0000256" key="4">
    <source>
        <dbReference type="PROSITE-ProRule" id="PRU00335"/>
    </source>
</evidence>
<evidence type="ECO:0000256" key="1">
    <source>
        <dbReference type="ARBA" id="ARBA00023015"/>
    </source>
</evidence>
<evidence type="ECO:0000256" key="3">
    <source>
        <dbReference type="ARBA" id="ARBA00023163"/>
    </source>
</evidence>
<dbReference type="Pfam" id="PF00440">
    <property type="entry name" value="TetR_N"/>
    <property type="match status" value="1"/>
</dbReference>
<evidence type="ECO:0000256" key="2">
    <source>
        <dbReference type="ARBA" id="ARBA00023125"/>
    </source>
</evidence>
<dbReference type="PANTHER" id="PTHR30055:SF234">
    <property type="entry name" value="HTH-TYPE TRANSCRIPTIONAL REGULATOR BETI"/>
    <property type="match status" value="1"/>
</dbReference>
<evidence type="ECO:0000313" key="7">
    <source>
        <dbReference type="EMBL" id="MFI7444720.1"/>
    </source>
</evidence>
<name>A0ABW8AD85_9ACTN</name>
<accession>A0ABW8AD85</accession>
<feature type="region of interest" description="Disordered" evidence="5">
    <location>
        <begin position="1"/>
        <end position="25"/>
    </location>
</feature>
<dbReference type="SUPFAM" id="SSF46689">
    <property type="entry name" value="Homeodomain-like"/>
    <property type="match status" value="1"/>
</dbReference>
<reference evidence="7 8" key="1">
    <citation type="submission" date="2024-10" db="EMBL/GenBank/DDBJ databases">
        <title>The Natural Products Discovery Center: Release of the First 8490 Sequenced Strains for Exploring Actinobacteria Biosynthetic Diversity.</title>
        <authorList>
            <person name="Kalkreuter E."/>
            <person name="Kautsar S.A."/>
            <person name="Yang D."/>
            <person name="Bader C.D."/>
            <person name="Teijaro C.N."/>
            <person name="Fluegel L."/>
            <person name="Davis C.M."/>
            <person name="Simpson J.R."/>
            <person name="Lauterbach L."/>
            <person name="Steele A.D."/>
            <person name="Gui C."/>
            <person name="Meng S."/>
            <person name="Li G."/>
            <person name="Viehrig K."/>
            <person name="Ye F."/>
            <person name="Su P."/>
            <person name="Kiefer A.F."/>
            <person name="Nichols A."/>
            <person name="Cepeda A.J."/>
            <person name="Yan W."/>
            <person name="Fan B."/>
            <person name="Jiang Y."/>
            <person name="Adhikari A."/>
            <person name="Zheng C.-J."/>
            <person name="Schuster L."/>
            <person name="Cowan T.M."/>
            <person name="Smanski M.J."/>
            <person name="Chevrette M.G."/>
            <person name="De Carvalho L.P.S."/>
            <person name="Shen B."/>
        </authorList>
    </citation>
    <scope>NUCLEOTIDE SEQUENCE [LARGE SCALE GENOMIC DNA]</scope>
    <source>
        <strain evidence="7 8">NPDC049503</strain>
    </source>
</reference>